<accession>A0ACB5UE44</accession>
<dbReference type="Proteomes" id="UP001374599">
    <property type="component" value="Unassembled WGS sequence"/>
</dbReference>
<evidence type="ECO:0000313" key="1">
    <source>
        <dbReference type="EMBL" id="GMQ60865.1"/>
    </source>
</evidence>
<dbReference type="EMBL" id="BTPU01000001">
    <property type="protein sequence ID" value="GMQ60865.1"/>
    <property type="molecule type" value="Genomic_DNA"/>
</dbReference>
<comment type="caution">
    <text evidence="1">The sequence shown here is derived from an EMBL/GenBank/DDBJ whole genome shotgun (WGS) entry which is preliminary data.</text>
</comment>
<keyword evidence="2" id="KW-1185">Reference proteome</keyword>
<sequence length="300" mass="35807">MNFGRILNIFIILFLIANVVLYGMYEYKSKKDYSITAEKEAQLRETLGENDIYIYCLLPDFRPRKRIEVKFRNIDEDKIRKQLFGNVTVTYKNLDHRYTKENEDLIIYQGTKKGTIFYSNSFDNHIAENFDNSTIEKYSKDLMKKLTIEGNMNLTSYQPDDNYSYYQIEYNDSYRDETIFSNTAGIIFYESGKVMARVKNRYEPIRFVGDSKKIYPIDEVLYKFMHNIRQKDNNELIKIMGIDIGYYVEEEDITDANTIMKAEPWYRIRLGNNEVHYINAYTNKDTFYTKGIFDLEDEEN</sequence>
<organism evidence="1 2">
    <name type="scientific">Vallitalea maricola</name>
    <dbReference type="NCBI Taxonomy" id="3074433"/>
    <lineage>
        <taxon>Bacteria</taxon>
        <taxon>Bacillati</taxon>
        <taxon>Bacillota</taxon>
        <taxon>Clostridia</taxon>
        <taxon>Lachnospirales</taxon>
        <taxon>Vallitaleaceae</taxon>
        <taxon>Vallitalea</taxon>
    </lineage>
</organism>
<proteinExistence type="predicted"/>
<evidence type="ECO:0000313" key="2">
    <source>
        <dbReference type="Proteomes" id="UP001374599"/>
    </source>
</evidence>
<gene>
    <name evidence="1" type="ORF">AN2V17_00910</name>
</gene>
<reference evidence="1" key="1">
    <citation type="submission" date="2023-09" db="EMBL/GenBank/DDBJ databases">
        <title>Vallitalea sediminicola and Vallitalea maricola sp. nov., anaerobic bacteria isolated from marine sediment.</title>
        <authorList>
            <person name="Hirano S."/>
            <person name="Maeda A."/>
            <person name="Terahara T."/>
            <person name="Mori K."/>
            <person name="Hamada M."/>
            <person name="Matsumoto R."/>
            <person name="Kobayashi T."/>
        </authorList>
    </citation>
    <scope>NUCLEOTIDE SEQUENCE</scope>
    <source>
        <strain evidence="1">AN17-2</strain>
    </source>
</reference>
<name>A0ACB5UE44_9FIRM</name>
<protein>
    <submittedName>
        <fullName evidence="1">Uncharacterized protein</fullName>
    </submittedName>
</protein>